<accession>A0A381VAZ0</accession>
<name>A0A381VAZ0_9ZZZZ</name>
<reference evidence="2" key="1">
    <citation type="submission" date="2018-05" db="EMBL/GenBank/DDBJ databases">
        <authorList>
            <person name="Lanie J.A."/>
            <person name="Ng W.-L."/>
            <person name="Kazmierczak K.M."/>
            <person name="Andrzejewski T.M."/>
            <person name="Davidsen T.M."/>
            <person name="Wayne K.J."/>
            <person name="Tettelin H."/>
            <person name="Glass J.I."/>
            <person name="Rusch D."/>
            <person name="Podicherti R."/>
            <person name="Tsui H.-C.T."/>
            <person name="Winkler M.E."/>
        </authorList>
    </citation>
    <scope>NUCLEOTIDE SEQUENCE</scope>
</reference>
<protein>
    <submittedName>
        <fullName evidence="2">Uncharacterized protein</fullName>
    </submittedName>
</protein>
<gene>
    <name evidence="2" type="ORF">METZ01_LOCUS90389</name>
</gene>
<feature type="transmembrane region" description="Helical" evidence="1">
    <location>
        <begin position="159"/>
        <end position="178"/>
    </location>
</feature>
<evidence type="ECO:0000256" key="1">
    <source>
        <dbReference type="SAM" id="Phobius"/>
    </source>
</evidence>
<keyword evidence="1" id="KW-1133">Transmembrane helix</keyword>
<sequence>MNKFVTLLFTYISYVFAQTCLVDGLALTYTGLTETVNGEQLFLFRCVAEHQMWLSELQKTQSHYIAIVDETKSKTMSIVNETQSRTISIVEPDSPIGSSVETLFHEKLESERLQREQVKKEKSNLAVIMKDQQKLFSKQSNNFKSSRSQKNPSKEKQSLGVATYTAGVIAIIALLSALM</sequence>
<dbReference type="EMBL" id="UINC01008335">
    <property type="protein sequence ID" value="SVA37535.1"/>
    <property type="molecule type" value="Genomic_DNA"/>
</dbReference>
<evidence type="ECO:0000313" key="2">
    <source>
        <dbReference type="EMBL" id="SVA37535.1"/>
    </source>
</evidence>
<keyword evidence="1" id="KW-0472">Membrane</keyword>
<dbReference type="AlphaFoldDB" id="A0A381VAZ0"/>
<proteinExistence type="predicted"/>
<organism evidence="2">
    <name type="scientific">marine metagenome</name>
    <dbReference type="NCBI Taxonomy" id="408172"/>
    <lineage>
        <taxon>unclassified sequences</taxon>
        <taxon>metagenomes</taxon>
        <taxon>ecological metagenomes</taxon>
    </lineage>
</organism>
<keyword evidence="1" id="KW-0812">Transmembrane</keyword>